<feature type="modified residue" description="4-aspartylphosphate" evidence="15">
    <location>
        <position position="745"/>
    </location>
</feature>
<feature type="domain" description="Response regulatory" evidence="19">
    <location>
        <begin position="696"/>
        <end position="825"/>
    </location>
</feature>
<dbReference type="PROSITE" id="PS50885">
    <property type="entry name" value="HAMP"/>
    <property type="match status" value="1"/>
</dbReference>
<feature type="modified residue" description="4-aspartylphosphate" evidence="15">
    <location>
        <position position="606"/>
    </location>
</feature>
<sequence>MDGEGSGERQEISGGVGVARGRDGSGRRWRVTVRQVLAAGYLTVLLGLGVIAAISYFRIEALVHDQGAYRKNRQVLDQIAAVRRDILNAERGQRGFLLTNQERYLAPYQRAVAALDGDLATLTVLVSDDPGQRLLVQRLDAPLRSKLAELAESIQVRRTAGFTAAQRVVLTGRGADDMAVIEGLVEQLRNNELERLEEYEHLSAANAARTLNLILWGVAGCVLLAAGVGLVVTLAVVRPIGRVIGAAKRVAAGDLESRAPVSGMAEFAELADAVNTSVHVIGAARDEALAATEAKSEFLATMSHEIRTPMNGVIGLTGLLLKTDLDDTQRRYTESIRSAGRALIAVITDILDFSKIEAGALVLDDVPINLCAMLEDVLDLMRENARAKNLELLGICDPALPAWVCGDPVRLRQILLNFTTNAIKFTESGEVVITIRPAGVTSLTPVVGLEPSDDRVQLRLEVTDTGIGVDPADGDRLFGAFTQADSSTTRRFGGTGLGLAICRELAHAMGGRVGVDSQPGQGSTFWCEVSLRRDTTEQEAASDVTARLRNWRVLIVDDNPSSRRLISEQLCSWKMHPSTAASGNEALQQLQEAADVDQRFDVVLMDHVMPGEDGLEVAARIHSDPYIAPVPVILLSTDPVPTAVAEQAGITCTVTKPVQQSQLFDALICLAAGASSPQSTEQHALPSSQPLVEQGRVLLVEDNDTNQLVATGVLDGAGYQVDVARDGEEALQYLGRGPYDVVLMDCQMPRVDGYEATRRWRAQEQHNDAGQVDNDGPPSRRTPIIGLTAAALKSDRERCLQAGMDDYLTKPYDPDDLITAVRRWHTDPVANAPADQDQTPAEPAAAVTEVTTRLEQLRSYVTPQTLTAMITSFLDDGPLQLAALNEAIPGNDPNAVITAAHRLSGAAGSLGAGSIASLCQSLEDQGRRSDLSHAGPVLHQLRDEFHGLQQYLRQVIDDH</sequence>
<dbReference type="PROSITE" id="PS50894">
    <property type="entry name" value="HPT"/>
    <property type="match status" value="1"/>
</dbReference>
<dbReference type="RefSeq" id="WP_251798153.1">
    <property type="nucleotide sequence ID" value="NZ_JAMQOL010000015.1"/>
</dbReference>
<evidence type="ECO:0000256" key="16">
    <source>
        <dbReference type="SAM" id="MobiDB-lite"/>
    </source>
</evidence>
<dbReference type="SMART" id="SM00388">
    <property type="entry name" value="HisKA"/>
    <property type="match status" value="1"/>
</dbReference>
<evidence type="ECO:0000256" key="9">
    <source>
        <dbReference type="ARBA" id="ARBA00022777"/>
    </source>
</evidence>
<dbReference type="PROSITE" id="PS50109">
    <property type="entry name" value="HIS_KIN"/>
    <property type="match status" value="1"/>
</dbReference>
<dbReference type="InterPro" id="IPR011006">
    <property type="entry name" value="CheY-like_superfamily"/>
</dbReference>
<evidence type="ECO:0000259" key="18">
    <source>
        <dbReference type="PROSITE" id="PS50109"/>
    </source>
</evidence>
<evidence type="ECO:0000259" key="19">
    <source>
        <dbReference type="PROSITE" id="PS50110"/>
    </source>
</evidence>
<dbReference type="Proteomes" id="UP001523216">
    <property type="component" value="Unassembled WGS sequence"/>
</dbReference>
<evidence type="ECO:0000256" key="14">
    <source>
        <dbReference type="PROSITE-ProRule" id="PRU00110"/>
    </source>
</evidence>
<reference evidence="22 23" key="1">
    <citation type="submission" date="2022-06" db="EMBL/GenBank/DDBJ databases">
        <title>Actinoplanes abujensis sp. nov., isolated from Nigerian arid soil.</title>
        <authorList>
            <person name="Ding P."/>
        </authorList>
    </citation>
    <scope>NUCLEOTIDE SEQUENCE [LARGE SCALE GENOMIC DNA]</scope>
    <source>
        <strain evidence="23">TRM88002</strain>
    </source>
</reference>
<evidence type="ECO:0000256" key="4">
    <source>
        <dbReference type="ARBA" id="ARBA00022475"/>
    </source>
</evidence>
<dbReference type="InterPro" id="IPR003594">
    <property type="entry name" value="HATPase_dom"/>
</dbReference>
<dbReference type="Pfam" id="PF02518">
    <property type="entry name" value="HATPase_c"/>
    <property type="match status" value="1"/>
</dbReference>
<dbReference type="CDD" id="cd00088">
    <property type="entry name" value="HPT"/>
    <property type="match status" value="1"/>
</dbReference>
<keyword evidence="6" id="KW-0808">Transferase</keyword>
<keyword evidence="5 15" id="KW-0597">Phosphoprotein</keyword>
<evidence type="ECO:0000256" key="12">
    <source>
        <dbReference type="ARBA" id="ARBA00023012"/>
    </source>
</evidence>
<dbReference type="Pfam" id="PF01627">
    <property type="entry name" value="Hpt"/>
    <property type="match status" value="1"/>
</dbReference>
<feature type="transmembrane region" description="Helical" evidence="17">
    <location>
        <begin position="36"/>
        <end position="57"/>
    </location>
</feature>
<dbReference type="SUPFAM" id="SSF52172">
    <property type="entry name" value="CheY-like"/>
    <property type="match status" value="2"/>
</dbReference>
<dbReference type="InterPro" id="IPR007891">
    <property type="entry name" value="CHASE3"/>
</dbReference>
<dbReference type="CDD" id="cd00156">
    <property type="entry name" value="REC"/>
    <property type="match status" value="1"/>
</dbReference>
<dbReference type="CDD" id="cd19410">
    <property type="entry name" value="HK9-like_sensor"/>
    <property type="match status" value="1"/>
</dbReference>
<evidence type="ECO:0000256" key="13">
    <source>
        <dbReference type="ARBA" id="ARBA00023136"/>
    </source>
</evidence>
<dbReference type="PANTHER" id="PTHR45339:SF1">
    <property type="entry name" value="HYBRID SIGNAL TRANSDUCTION HISTIDINE KINASE J"/>
    <property type="match status" value="1"/>
</dbReference>
<dbReference type="InterPro" id="IPR003661">
    <property type="entry name" value="HisK_dim/P_dom"/>
</dbReference>
<dbReference type="PANTHER" id="PTHR45339">
    <property type="entry name" value="HYBRID SIGNAL TRANSDUCTION HISTIDINE KINASE J"/>
    <property type="match status" value="1"/>
</dbReference>
<dbReference type="InterPro" id="IPR036641">
    <property type="entry name" value="HPT_dom_sf"/>
</dbReference>
<evidence type="ECO:0000256" key="5">
    <source>
        <dbReference type="ARBA" id="ARBA00022553"/>
    </source>
</evidence>
<dbReference type="SMART" id="SM00448">
    <property type="entry name" value="REC"/>
    <property type="match status" value="2"/>
</dbReference>
<dbReference type="PRINTS" id="PR00344">
    <property type="entry name" value="BCTRLSENSOR"/>
</dbReference>
<dbReference type="InterPro" id="IPR004358">
    <property type="entry name" value="Sig_transdc_His_kin-like_C"/>
</dbReference>
<evidence type="ECO:0000259" key="21">
    <source>
        <dbReference type="PROSITE" id="PS50894"/>
    </source>
</evidence>
<dbReference type="InterPro" id="IPR003660">
    <property type="entry name" value="HAMP_dom"/>
</dbReference>
<dbReference type="SUPFAM" id="SSF158472">
    <property type="entry name" value="HAMP domain-like"/>
    <property type="match status" value="1"/>
</dbReference>
<gene>
    <name evidence="22" type="ORF">LXN57_12130</name>
</gene>
<feature type="modified residue" description="Phosphohistidine" evidence="14">
    <location>
        <position position="901"/>
    </location>
</feature>
<dbReference type="Gene3D" id="3.40.50.2300">
    <property type="match status" value="2"/>
</dbReference>
<evidence type="ECO:0000256" key="8">
    <source>
        <dbReference type="ARBA" id="ARBA00022741"/>
    </source>
</evidence>
<keyword evidence="23" id="KW-1185">Reference proteome</keyword>
<evidence type="ECO:0000256" key="10">
    <source>
        <dbReference type="ARBA" id="ARBA00022840"/>
    </source>
</evidence>
<dbReference type="Pfam" id="PF00072">
    <property type="entry name" value="Response_reg"/>
    <property type="match status" value="2"/>
</dbReference>
<dbReference type="CDD" id="cd16922">
    <property type="entry name" value="HATPase_EvgS-ArcB-TorS-like"/>
    <property type="match status" value="1"/>
</dbReference>
<keyword evidence="7 17" id="KW-0812">Transmembrane</keyword>
<evidence type="ECO:0000256" key="2">
    <source>
        <dbReference type="ARBA" id="ARBA00004651"/>
    </source>
</evidence>
<dbReference type="Gene3D" id="1.20.120.160">
    <property type="entry name" value="HPT domain"/>
    <property type="match status" value="1"/>
</dbReference>
<accession>A0ABT0XWZ8</accession>
<keyword evidence="9" id="KW-0418">Kinase</keyword>
<keyword evidence="8" id="KW-0547">Nucleotide-binding</keyword>
<dbReference type="Pfam" id="PF00512">
    <property type="entry name" value="HisKA"/>
    <property type="match status" value="1"/>
</dbReference>
<keyword evidence="13 17" id="KW-0472">Membrane</keyword>
<dbReference type="Pfam" id="PF05227">
    <property type="entry name" value="CHASE3"/>
    <property type="match status" value="1"/>
</dbReference>
<proteinExistence type="predicted"/>
<evidence type="ECO:0000256" key="3">
    <source>
        <dbReference type="ARBA" id="ARBA00012438"/>
    </source>
</evidence>
<dbReference type="CDD" id="cd06225">
    <property type="entry name" value="HAMP"/>
    <property type="match status" value="1"/>
</dbReference>
<dbReference type="InterPro" id="IPR036890">
    <property type="entry name" value="HATPase_C_sf"/>
</dbReference>
<keyword evidence="4" id="KW-1003">Cell membrane</keyword>
<evidence type="ECO:0000256" key="6">
    <source>
        <dbReference type="ARBA" id="ARBA00022679"/>
    </source>
</evidence>
<dbReference type="InterPro" id="IPR036097">
    <property type="entry name" value="HisK_dim/P_sf"/>
</dbReference>
<dbReference type="SUPFAM" id="SSF55874">
    <property type="entry name" value="ATPase domain of HSP90 chaperone/DNA topoisomerase II/histidine kinase"/>
    <property type="match status" value="1"/>
</dbReference>
<evidence type="ECO:0000256" key="17">
    <source>
        <dbReference type="SAM" id="Phobius"/>
    </source>
</evidence>
<dbReference type="InterPro" id="IPR001789">
    <property type="entry name" value="Sig_transdc_resp-reg_receiver"/>
</dbReference>
<feature type="transmembrane region" description="Helical" evidence="17">
    <location>
        <begin position="213"/>
        <end position="237"/>
    </location>
</feature>
<dbReference type="EC" id="2.7.13.3" evidence="3"/>
<dbReference type="Gene3D" id="1.10.287.130">
    <property type="match status" value="1"/>
</dbReference>
<evidence type="ECO:0000256" key="7">
    <source>
        <dbReference type="ARBA" id="ARBA00022692"/>
    </source>
</evidence>
<keyword evidence="10" id="KW-0067">ATP-binding</keyword>
<feature type="compositionally biased region" description="Basic and acidic residues" evidence="16">
    <location>
        <begin position="1"/>
        <end position="11"/>
    </location>
</feature>
<evidence type="ECO:0000313" key="23">
    <source>
        <dbReference type="Proteomes" id="UP001523216"/>
    </source>
</evidence>
<evidence type="ECO:0000256" key="1">
    <source>
        <dbReference type="ARBA" id="ARBA00000085"/>
    </source>
</evidence>
<name>A0ABT0XWZ8_9ACTN</name>
<dbReference type="CDD" id="cd00082">
    <property type="entry name" value="HisKA"/>
    <property type="match status" value="1"/>
</dbReference>
<dbReference type="Pfam" id="PF00672">
    <property type="entry name" value="HAMP"/>
    <property type="match status" value="1"/>
</dbReference>
<comment type="catalytic activity">
    <reaction evidence="1">
        <text>ATP + protein L-histidine = ADP + protein N-phospho-L-histidine.</text>
        <dbReference type="EC" id="2.7.13.3"/>
    </reaction>
</comment>
<dbReference type="EMBL" id="JAMQOL010000015">
    <property type="protein sequence ID" value="MCM4078313.1"/>
    <property type="molecule type" value="Genomic_DNA"/>
</dbReference>
<dbReference type="SMART" id="SM00387">
    <property type="entry name" value="HATPase_c"/>
    <property type="match status" value="1"/>
</dbReference>
<comment type="caution">
    <text evidence="22">The sequence shown here is derived from an EMBL/GenBank/DDBJ whole genome shotgun (WGS) entry which is preliminary data.</text>
</comment>
<dbReference type="Gene3D" id="6.10.340.10">
    <property type="match status" value="1"/>
</dbReference>
<comment type="subcellular location">
    <subcellularLocation>
        <location evidence="2">Cell membrane</location>
        <topology evidence="2">Multi-pass membrane protein</topology>
    </subcellularLocation>
</comment>
<evidence type="ECO:0000256" key="15">
    <source>
        <dbReference type="PROSITE-ProRule" id="PRU00169"/>
    </source>
</evidence>
<evidence type="ECO:0000256" key="11">
    <source>
        <dbReference type="ARBA" id="ARBA00022989"/>
    </source>
</evidence>
<dbReference type="InterPro" id="IPR008207">
    <property type="entry name" value="Sig_transdc_His_kin_Hpt_dom"/>
</dbReference>
<keyword evidence="11 17" id="KW-1133">Transmembrane helix</keyword>
<feature type="domain" description="HAMP" evidence="20">
    <location>
        <begin position="234"/>
        <end position="286"/>
    </location>
</feature>
<dbReference type="PROSITE" id="PS50110">
    <property type="entry name" value="RESPONSE_REGULATORY"/>
    <property type="match status" value="2"/>
</dbReference>
<dbReference type="SMART" id="SM00073">
    <property type="entry name" value="HPT"/>
    <property type="match status" value="1"/>
</dbReference>
<dbReference type="InterPro" id="IPR005467">
    <property type="entry name" value="His_kinase_dom"/>
</dbReference>
<organism evidence="22 23">
    <name type="scientific">Paractinoplanes hotanensis</name>
    <dbReference type="NCBI Taxonomy" id="2906497"/>
    <lineage>
        <taxon>Bacteria</taxon>
        <taxon>Bacillati</taxon>
        <taxon>Actinomycetota</taxon>
        <taxon>Actinomycetes</taxon>
        <taxon>Micromonosporales</taxon>
        <taxon>Micromonosporaceae</taxon>
        <taxon>Paractinoplanes</taxon>
    </lineage>
</organism>
<feature type="domain" description="Histidine kinase" evidence="18">
    <location>
        <begin position="301"/>
        <end position="533"/>
    </location>
</feature>
<keyword evidence="12" id="KW-0902">Two-component regulatory system</keyword>
<protein>
    <recommendedName>
        <fullName evidence="3">histidine kinase</fullName>
        <ecNumber evidence="3">2.7.13.3</ecNumber>
    </recommendedName>
</protein>
<dbReference type="CDD" id="cd17546">
    <property type="entry name" value="REC_hyHK_CKI1_RcsC-like"/>
    <property type="match status" value="1"/>
</dbReference>
<feature type="domain" description="Response regulatory" evidence="19">
    <location>
        <begin position="552"/>
        <end position="671"/>
    </location>
</feature>
<dbReference type="Gene3D" id="3.30.565.10">
    <property type="entry name" value="Histidine kinase-like ATPase, C-terminal domain"/>
    <property type="match status" value="1"/>
</dbReference>
<evidence type="ECO:0000313" key="22">
    <source>
        <dbReference type="EMBL" id="MCM4078313.1"/>
    </source>
</evidence>
<feature type="region of interest" description="Disordered" evidence="16">
    <location>
        <begin position="1"/>
        <end position="23"/>
    </location>
</feature>
<dbReference type="SUPFAM" id="SSF47226">
    <property type="entry name" value="Histidine-containing phosphotransfer domain, HPT domain"/>
    <property type="match status" value="1"/>
</dbReference>
<dbReference type="SMART" id="SM00304">
    <property type="entry name" value="HAMP"/>
    <property type="match status" value="1"/>
</dbReference>
<feature type="domain" description="HPt" evidence="21">
    <location>
        <begin position="862"/>
        <end position="955"/>
    </location>
</feature>
<dbReference type="SUPFAM" id="SSF47384">
    <property type="entry name" value="Homodimeric domain of signal transducing histidine kinase"/>
    <property type="match status" value="1"/>
</dbReference>
<evidence type="ECO:0000259" key="20">
    <source>
        <dbReference type="PROSITE" id="PS50885"/>
    </source>
</evidence>